<evidence type="ECO:0000313" key="6">
    <source>
        <dbReference type="EMBL" id="VFD33327.1"/>
    </source>
</evidence>
<dbReference type="InterPro" id="IPR050536">
    <property type="entry name" value="DtxR_MntR_Metal-Reg"/>
</dbReference>
<evidence type="ECO:0000256" key="2">
    <source>
        <dbReference type="ARBA" id="ARBA00023015"/>
    </source>
</evidence>
<dbReference type="Gene3D" id="1.10.60.10">
    <property type="entry name" value="Iron dependent repressor, metal binding and dimerisation domain"/>
    <property type="match status" value="1"/>
</dbReference>
<evidence type="ECO:0000256" key="3">
    <source>
        <dbReference type="ARBA" id="ARBA00023125"/>
    </source>
</evidence>
<evidence type="ECO:0000313" key="7">
    <source>
        <dbReference type="Proteomes" id="UP000411588"/>
    </source>
</evidence>
<dbReference type="PANTHER" id="PTHR33238:SF7">
    <property type="entry name" value="IRON-DEPENDENT TRANSCRIPTIONAL REGULATOR"/>
    <property type="match status" value="1"/>
</dbReference>
<comment type="similarity">
    <text evidence="1">Belongs to the DtxR/MntR family.</text>
</comment>
<dbReference type="GO" id="GO:0046914">
    <property type="term" value="F:transition metal ion binding"/>
    <property type="evidence" value="ECO:0007669"/>
    <property type="project" value="InterPro"/>
</dbReference>
<dbReference type="GO" id="GO:0046983">
    <property type="term" value="F:protein dimerization activity"/>
    <property type="evidence" value="ECO:0007669"/>
    <property type="project" value="InterPro"/>
</dbReference>
<dbReference type="InterPro" id="IPR036421">
    <property type="entry name" value="Fe_dep_repressor_sf"/>
</dbReference>
<dbReference type="GO" id="GO:0003677">
    <property type="term" value="F:DNA binding"/>
    <property type="evidence" value="ECO:0007669"/>
    <property type="project" value="UniProtKB-KW"/>
</dbReference>
<feature type="domain" description="HTH dtxR-type" evidence="5">
    <location>
        <begin position="1"/>
        <end position="64"/>
    </location>
</feature>
<keyword evidence="3" id="KW-0238">DNA-binding</keyword>
<gene>
    <name evidence="6" type="primary">mntR</name>
    <name evidence="6" type="ORF">SAMEA1402399_02538</name>
</gene>
<organism evidence="6 7">
    <name type="scientific">Clostridioides difficile</name>
    <name type="common">Peptoclostridium difficile</name>
    <dbReference type="NCBI Taxonomy" id="1496"/>
    <lineage>
        <taxon>Bacteria</taxon>
        <taxon>Bacillati</taxon>
        <taxon>Bacillota</taxon>
        <taxon>Clostridia</taxon>
        <taxon>Peptostreptococcales</taxon>
        <taxon>Peptostreptococcaceae</taxon>
        <taxon>Clostridioides</taxon>
    </lineage>
</organism>
<dbReference type="AlphaFoldDB" id="A0AB74QEK0"/>
<dbReference type="InterPro" id="IPR022689">
    <property type="entry name" value="Iron_dep_repressor"/>
</dbReference>
<evidence type="ECO:0000256" key="4">
    <source>
        <dbReference type="ARBA" id="ARBA00023163"/>
    </source>
</evidence>
<dbReference type="InterPro" id="IPR001367">
    <property type="entry name" value="Fe_dep_repressor"/>
</dbReference>
<dbReference type="SUPFAM" id="SSF47979">
    <property type="entry name" value="Iron-dependent repressor protein, dimerization domain"/>
    <property type="match status" value="1"/>
</dbReference>
<dbReference type="PANTHER" id="PTHR33238">
    <property type="entry name" value="IRON (METAL) DEPENDENT REPRESSOR, DTXR FAMILY"/>
    <property type="match status" value="1"/>
</dbReference>
<dbReference type="InterPro" id="IPR036390">
    <property type="entry name" value="WH_DNA-bd_sf"/>
</dbReference>
<dbReference type="Gene3D" id="1.10.10.10">
    <property type="entry name" value="Winged helix-like DNA-binding domain superfamily/Winged helix DNA-binding domain"/>
    <property type="match status" value="1"/>
</dbReference>
<dbReference type="EMBL" id="CAADAN010000009">
    <property type="protein sequence ID" value="VFD33327.1"/>
    <property type="molecule type" value="Genomic_DNA"/>
</dbReference>
<evidence type="ECO:0000256" key="1">
    <source>
        <dbReference type="ARBA" id="ARBA00007871"/>
    </source>
</evidence>
<proteinExistence type="inferred from homology"/>
<accession>A0AB74QEK0</accession>
<dbReference type="SUPFAM" id="SSF46785">
    <property type="entry name" value="Winged helix' DNA-binding domain"/>
    <property type="match status" value="1"/>
</dbReference>
<protein>
    <submittedName>
        <fullName evidence="6">Mn-dependent transcriptional regulator</fullName>
    </submittedName>
</protein>
<name>A0AB74QEK0_CLODI</name>
<dbReference type="RefSeq" id="WP_009901860.1">
    <property type="nucleotide sequence ID" value="NZ_BIOK01000002.1"/>
</dbReference>
<dbReference type="Pfam" id="PF01325">
    <property type="entry name" value="Fe_dep_repress"/>
    <property type="match status" value="1"/>
</dbReference>
<dbReference type="GO" id="GO:0003700">
    <property type="term" value="F:DNA-binding transcription factor activity"/>
    <property type="evidence" value="ECO:0007669"/>
    <property type="project" value="InterPro"/>
</dbReference>
<reference evidence="6 7" key="1">
    <citation type="submission" date="2019-02" db="EMBL/GenBank/DDBJ databases">
        <authorList>
            <consortium name="Pathogen Informatics"/>
        </authorList>
    </citation>
    <scope>NUCLEOTIDE SEQUENCE [LARGE SCALE GENOMIC DNA]</scope>
    <source>
        <strain evidence="7">clo34</strain>
    </source>
</reference>
<dbReference type="PROSITE" id="PS50944">
    <property type="entry name" value="HTH_DTXR"/>
    <property type="match status" value="1"/>
</dbReference>
<comment type="caution">
    <text evidence="6">The sequence shown here is derived from an EMBL/GenBank/DDBJ whole genome shotgun (WGS) entry which is preliminary data.</text>
</comment>
<dbReference type="Pfam" id="PF02742">
    <property type="entry name" value="Fe_dep_repr_C"/>
    <property type="match status" value="1"/>
</dbReference>
<dbReference type="InterPro" id="IPR036388">
    <property type="entry name" value="WH-like_DNA-bd_sf"/>
</dbReference>
<evidence type="ECO:0000259" key="5">
    <source>
        <dbReference type="PROSITE" id="PS50944"/>
    </source>
</evidence>
<dbReference type="SMART" id="SM00529">
    <property type="entry name" value="HTH_DTXR"/>
    <property type="match status" value="1"/>
</dbReference>
<sequence length="127" mass="14886">MHSLFLEENYLEAIYIVSLRKKDVRNVDITKEMKIAKSSVAAAIQRLVERGYITYEEDKIVRFTQSGLKIAKKIYRKHVFLAKILKHIGVDEETAEKEACKIEHIISDDSFEKINNYFKKEIHTLNL</sequence>
<keyword evidence="4" id="KW-0804">Transcription</keyword>
<dbReference type="InterPro" id="IPR022687">
    <property type="entry name" value="HTH_DTXR"/>
</dbReference>
<dbReference type="Proteomes" id="UP000411588">
    <property type="component" value="Unassembled WGS sequence"/>
</dbReference>
<keyword evidence="2" id="KW-0805">Transcription regulation</keyword>